<evidence type="ECO:0000256" key="7">
    <source>
        <dbReference type="ARBA" id="ARBA00022989"/>
    </source>
</evidence>
<gene>
    <name evidence="10" type="primary">cobD</name>
    <name evidence="10" type="ORF">KBTEX_03661</name>
</gene>
<evidence type="ECO:0000256" key="5">
    <source>
        <dbReference type="ARBA" id="ARBA00022573"/>
    </source>
</evidence>
<comment type="similarity">
    <text evidence="3">Belongs to the CobD/CbiB family.</text>
</comment>
<protein>
    <submittedName>
        <fullName evidence="10">Cobalamin biosynthesis protein CobD</fullName>
    </submittedName>
</protein>
<keyword evidence="8 9" id="KW-0472">Membrane</keyword>
<name>A0A5B8RI32_9ZZZZ</name>
<evidence type="ECO:0000256" key="4">
    <source>
        <dbReference type="ARBA" id="ARBA00022475"/>
    </source>
</evidence>
<dbReference type="Pfam" id="PF03186">
    <property type="entry name" value="CobD_Cbib"/>
    <property type="match status" value="1"/>
</dbReference>
<dbReference type="EMBL" id="MN079228">
    <property type="protein sequence ID" value="QEA07312.1"/>
    <property type="molecule type" value="Genomic_DNA"/>
</dbReference>
<dbReference type="PANTHER" id="PTHR34308">
    <property type="entry name" value="COBALAMIN BIOSYNTHESIS PROTEIN CBIB"/>
    <property type="match status" value="1"/>
</dbReference>
<keyword evidence="5" id="KW-0169">Cobalamin biosynthesis</keyword>
<organism evidence="10">
    <name type="scientific">uncultured organism</name>
    <dbReference type="NCBI Taxonomy" id="155900"/>
    <lineage>
        <taxon>unclassified sequences</taxon>
        <taxon>environmental samples</taxon>
    </lineage>
</organism>
<dbReference type="PANTHER" id="PTHR34308:SF1">
    <property type="entry name" value="COBALAMIN BIOSYNTHESIS PROTEIN CBIB"/>
    <property type="match status" value="1"/>
</dbReference>
<evidence type="ECO:0000256" key="2">
    <source>
        <dbReference type="ARBA" id="ARBA00004953"/>
    </source>
</evidence>
<evidence type="ECO:0000256" key="9">
    <source>
        <dbReference type="SAM" id="Phobius"/>
    </source>
</evidence>
<proteinExistence type="inferred from homology"/>
<evidence type="ECO:0000313" key="10">
    <source>
        <dbReference type="EMBL" id="QEA07312.1"/>
    </source>
</evidence>
<evidence type="ECO:0000256" key="6">
    <source>
        <dbReference type="ARBA" id="ARBA00022692"/>
    </source>
</evidence>
<keyword evidence="6 9" id="KW-0812">Transmembrane</keyword>
<comment type="subcellular location">
    <subcellularLocation>
        <location evidence="1">Cell membrane</location>
        <topology evidence="1">Multi-pass membrane protein</topology>
    </subcellularLocation>
</comment>
<dbReference type="UniPathway" id="UPA00148"/>
<dbReference type="HAMAP" id="MF_00024">
    <property type="entry name" value="CobD_CbiB"/>
    <property type="match status" value="1"/>
</dbReference>
<dbReference type="InterPro" id="IPR004485">
    <property type="entry name" value="Cobalamin_biosynth_CobD/CbiB"/>
</dbReference>
<evidence type="ECO:0000256" key="1">
    <source>
        <dbReference type="ARBA" id="ARBA00004651"/>
    </source>
</evidence>
<dbReference type="GO" id="GO:0048472">
    <property type="term" value="F:threonine-phosphate decarboxylase activity"/>
    <property type="evidence" value="ECO:0007669"/>
    <property type="project" value="InterPro"/>
</dbReference>
<accession>A0A5B8RI32</accession>
<comment type="pathway">
    <text evidence="2">Cofactor biosynthesis; adenosylcobalamin biosynthesis.</text>
</comment>
<keyword evidence="7 9" id="KW-1133">Transmembrane helix</keyword>
<keyword evidence="4" id="KW-1003">Cell membrane</keyword>
<dbReference type="GO" id="GO:0005886">
    <property type="term" value="C:plasma membrane"/>
    <property type="evidence" value="ECO:0007669"/>
    <property type="project" value="UniProtKB-SubCell"/>
</dbReference>
<sequence length="299" mass="29825">MTAALACALAVALDRLLPEPRRHPLNAFAAAAAALEGRLNDGHRPRVRGAFAVAALLVPAAVIAALPGALPIAGPVASVALLWLALGGGSLAAHGSAVAAPLAAGDLSAARAATARMVGRDTDVLDADGCAVAAAESVLENGHDAVFGTLFWFVVAGPAGAVVYRLANTLDALWGHRNARFARFGTAAARLDDMLGFVPARLTAATYALLGDRRGGWRHGLAGARGWPSGNAGAVMGAGAGALGMQLGGAASYHGVHHERPTLGAGPAPDAGDLHRAVALVDRGTAAWLMVITLGAGLG</sequence>
<dbReference type="AlphaFoldDB" id="A0A5B8RI32"/>
<evidence type="ECO:0000256" key="8">
    <source>
        <dbReference type="ARBA" id="ARBA00023136"/>
    </source>
</evidence>
<feature type="transmembrane region" description="Helical" evidence="9">
    <location>
        <begin position="47"/>
        <end position="69"/>
    </location>
</feature>
<evidence type="ECO:0000256" key="3">
    <source>
        <dbReference type="ARBA" id="ARBA00006263"/>
    </source>
</evidence>
<reference evidence="10" key="1">
    <citation type="submission" date="2019-06" db="EMBL/GenBank/DDBJ databases">
        <authorList>
            <person name="Murdoch R.W."/>
            <person name="Fathepure B."/>
        </authorList>
    </citation>
    <scope>NUCLEOTIDE SEQUENCE</scope>
</reference>
<feature type="transmembrane region" description="Helical" evidence="9">
    <location>
        <begin position="145"/>
        <end position="167"/>
    </location>
</feature>